<name>A0A645AJK1_9ZZZZ</name>
<feature type="region of interest" description="Disordered" evidence="1">
    <location>
        <begin position="111"/>
        <end position="163"/>
    </location>
</feature>
<evidence type="ECO:0000313" key="2">
    <source>
        <dbReference type="EMBL" id="MPM53207.1"/>
    </source>
</evidence>
<dbReference type="EMBL" id="VSSQ01014225">
    <property type="protein sequence ID" value="MPM53207.1"/>
    <property type="molecule type" value="Genomic_DNA"/>
</dbReference>
<sequence length="163" mass="18510">MALAAFRGQVVHGGDQLGADRVGDRGGCRRVRIVDRDVDDRGVGGHGHLDVFSQRGGGGGQRDPGDHRLQDEWRRRHLDVRLDLFLRERCALSKITRRRRTVHREEKCRFRGVHRSQKETQDCSAEDAEYGDGRDTAPVFSQHRQVIPQFHPAPSSSRRTGPR</sequence>
<proteinExistence type="predicted"/>
<feature type="region of interest" description="Disordered" evidence="1">
    <location>
        <begin position="45"/>
        <end position="69"/>
    </location>
</feature>
<dbReference type="AlphaFoldDB" id="A0A645AJK1"/>
<comment type="caution">
    <text evidence="2">The sequence shown here is derived from an EMBL/GenBank/DDBJ whole genome shotgun (WGS) entry which is preliminary data.</text>
</comment>
<feature type="compositionally biased region" description="Polar residues" evidence="1">
    <location>
        <begin position="154"/>
        <end position="163"/>
    </location>
</feature>
<accession>A0A645AJK1</accession>
<gene>
    <name evidence="2" type="ORF">SDC9_99972</name>
</gene>
<organism evidence="2">
    <name type="scientific">bioreactor metagenome</name>
    <dbReference type="NCBI Taxonomy" id="1076179"/>
    <lineage>
        <taxon>unclassified sequences</taxon>
        <taxon>metagenomes</taxon>
        <taxon>ecological metagenomes</taxon>
    </lineage>
</organism>
<evidence type="ECO:0000256" key="1">
    <source>
        <dbReference type="SAM" id="MobiDB-lite"/>
    </source>
</evidence>
<protein>
    <submittedName>
        <fullName evidence="2">Uncharacterized protein</fullName>
    </submittedName>
</protein>
<reference evidence="2" key="1">
    <citation type="submission" date="2019-08" db="EMBL/GenBank/DDBJ databases">
        <authorList>
            <person name="Kucharzyk K."/>
            <person name="Murdoch R.W."/>
            <person name="Higgins S."/>
            <person name="Loffler F."/>
        </authorList>
    </citation>
    <scope>NUCLEOTIDE SEQUENCE</scope>
</reference>